<accession>A0A0H5QYG2</accession>
<reference evidence="1" key="1">
    <citation type="submission" date="2015-04" db="EMBL/GenBank/DDBJ databases">
        <title>The genome sequence of the plant pathogenic Rhizarian Plasmodiophora brassicae reveals insights in its biotrophic life cycle and the origin of chitin synthesis.</title>
        <authorList>
            <person name="Schwelm A."/>
            <person name="Fogelqvist J."/>
            <person name="Knaust A."/>
            <person name="Julke S."/>
            <person name="Lilja T."/>
            <person name="Dhandapani V."/>
            <person name="Bonilla-Rosso G."/>
            <person name="Karlsson M."/>
            <person name="Shevchenko A."/>
            <person name="Choi S.R."/>
            <person name="Kim H.G."/>
            <person name="Park J.Y."/>
            <person name="Lim Y.P."/>
            <person name="Ludwig-Muller J."/>
            <person name="Dixelius C."/>
        </authorList>
    </citation>
    <scope>NUCLEOTIDE SEQUENCE</scope>
    <source>
        <tissue evidence="1">Potato root galls</tissue>
    </source>
</reference>
<proteinExistence type="predicted"/>
<evidence type="ECO:0000313" key="1">
    <source>
        <dbReference type="EMBL" id="CRZ00614.1"/>
    </source>
</evidence>
<feature type="non-terminal residue" evidence="1">
    <location>
        <position position="184"/>
    </location>
</feature>
<dbReference type="EMBL" id="HACM01000172">
    <property type="protein sequence ID" value="CRZ00614.1"/>
    <property type="molecule type" value="Transcribed_RNA"/>
</dbReference>
<sequence>MELMSHMGHDAAHYLNDIGLVYDLVQSAVVFDDQTREPIGRLEMAFATHDLWGCLPPSTRVLYDSRKANTVHDIGGYQSTLVIEELSPSLTMFGEECDAKVGMYRKILDDGVFINRPWDLGQCGNRVVCPHILKREPKTDQPIHVVLIVADSSGRGDVDSEDFHHQYDVRQPKSALIGEYMRRS</sequence>
<name>A0A0H5QYG2_9EUKA</name>
<dbReference type="AlphaFoldDB" id="A0A0H5QYG2"/>
<organism evidence="1">
    <name type="scientific">Spongospora subterranea</name>
    <dbReference type="NCBI Taxonomy" id="70186"/>
    <lineage>
        <taxon>Eukaryota</taxon>
        <taxon>Sar</taxon>
        <taxon>Rhizaria</taxon>
        <taxon>Endomyxa</taxon>
        <taxon>Phytomyxea</taxon>
        <taxon>Plasmodiophorida</taxon>
        <taxon>Plasmodiophoridae</taxon>
        <taxon>Spongospora</taxon>
    </lineage>
</organism>
<protein>
    <submittedName>
        <fullName evidence="1">Uncharacterized protein</fullName>
    </submittedName>
</protein>